<dbReference type="EMBL" id="VOPY01000001">
    <property type="protein sequence ID" value="TXC73855.1"/>
    <property type="molecule type" value="Genomic_DNA"/>
</dbReference>
<feature type="domain" description="Serine aminopeptidase S33" evidence="1">
    <location>
        <begin position="46"/>
        <end position="138"/>
    </location>
</feature>
<dbReference type="PANTHER" id="PTHR39624">
    <property type="entry name" value="PROTEIN INVOLVED IN RIMO-MEDIATED BETA-METHYLTHIOLATION OF RIBOSOMAL PROTEIN S12 YCAO"/>
    <property type="match status" value="1"/>
</dbReference>
<dbReference type="InterPro" id="IPR022742">
    <property type="entry name" value="Hydrolase_4"/>
</dbReference>
<dbReference type="InterPro" id="IPR029058">
    <property type="entry name" value="AB_hydrolase_fold"/>
</dbReference>
<dbReference type="PANTHER" id="PTHR39624:SF2">
    <property type="entry name" value="OSMC-LIKE PROTEIN"/>
    <property type="match status" value="1"/>
</dbReference>
<sequence>MTENFTFPARDGQMLSASLERPAGRIRATALFAHCFTCSKDSLAARYVSRALAEAGLATLRFDFTGLGSSEGAFADSHFAGNIADLKAACDALSERLAPPSLLVGHSLGGAAVIAVAKNLPSVTAVATIGAPFAVDHVLSHFPDGTAKARRGEAAEIEIGGRTLVIDADFVAQMQGHDQADRLADLNRALLVLHAPRDQIVGIDNASQIFAAAKHPKSFVSLNDANHLLTRKSDAHYAAAVIAAWAEPYLPAVAPLPGDLAEGHVRVTGTDETFLQHIEASGHLFVSDEPKSVGGGNAGPTPYDLLLAGLGSCTSMTIRMVATRENIPLENVSVTLSHDRRHCDDCFTGIEGAKGDKKGRLDVIERHIVLTGELDDAQRARLLRVANLCPVHRTLENTPVIKTDLADPA</sequence>
<dbReference type="Gene3D" id="3.30.300.20">
    <property type="match status" value="1"/>
</dbReference>
<dbReference type="OrthoDB" id="9789573at2"/>
<dbReference type="SUPFAM" id="SSF53474">
    <property type="entry name" value="alpha/beta-Hydrolases"/>
    <property type="match status" value="1"/>
</dbReference>
<keyword evidence="3" id="KW-1185">Reference proteome</keyword>
<dbReference type="Gene3D" id="3.40.50.1820">
    <property type="entry name" value="alpha/beta hydrolase"/>
    <property type="match status" value="1"/>
</dbReference>
<dbReference type="InterPro" id="IPR015946">
    <property type="entry name" value="KH_dom-like_a/b"/>
</dbReference>
<name>A0A5C6USX0_9SPHN</name>
<dbReference type="Pfam" id="PF12146">
    <property type="entry name" value="Hydrolase_4"/>
    <property type="match status" value="1"/>
</dbReference>
<reference evidence="2 3" key="1">
    <citation type="submission" date="2019-08" db="EMBL/GenBank/DDBJ databases">
        <title>Sphingorhabdus soil sp. nov., isolated from arctic soil.</title>
        <authorList>
            <person name="Liu Y."/>
        </authorList>
    </citation>
    <scope>NUCLEOTIDE SEQUENCE [LARGE SCALE GENOMIC DNA]</scope>
    <source>
        <strain evidence="2 3">D-2Q-5-6</strain>
    </source>
</reference>
<organism evidence="2 3">
    <name type="scientific">Flavisphingopyxis soli</name>
    <dbReference type="NCBI Taxonomy" id="2601267"/>
    <lineage>
        <taxon>Bacteria</taxon>
        <taxon>Pseudomonadati</taxon>
        <taxon>Pseudomonadota</taxon>
        <taxon>Alphaproteobacteria</taxon>
        <taxon>Sphingomonadales</taxon>
        <taxon>Sphingopyxidaceae</taxon>
        <taxon>Flavisphingopyxis</taxon>
    </lineage>
</organism>
<protein>
    <submittedName>
        <fullName evidence="2">OsmC family protein</fullName>
    </submittedName>
</protein>
<proteinExistence type="predicted"/>
<dbReference type="Proteomes" id="UP000321129">
    <property type="component" value="Unassembled WGS sequence"/>
</dbReference>
<evidence type="ECO:0000313" key="2">
    <source>
        <dbReference type="EMBL" id="TXC73855.1"/>
    </source>
</evidence>
<evidence type="ECO:0000313" key="3">
    <source>
        <dbReference type="Proteomes" id="UP000321129"/>
    </source>
</evidence>
<dbReference type="InterPro" id="IPR003718">
    <property type="entry name" value="OsmC/Ohr_fam"/>
</dbReference>
<evidence type="ECO:0000259" key="1">
    <source>
        <dbReference type="Pfam" id="PF12146"/>
    </source>
</evidence>
<dbReference type="Pfam" id="PF02566">
    <property type="entry name" value="OsmC"/>
    <property type="match status" value="1"/>
</dbReference>
<dbReference type="AlphaFoldDB" id="A0A5C6USX0"/>
<dbReference type="InterPro" id="IPR036102">
    <property type="entry name" value="OsmC/Ohrsf"/>
</dbReference>
<dbReference type="SUPFAM" id="SSF82784">
    <property type="entry name" value="OsmC-like"/>
    <property type="match status" value="1"/>
</dbReference>
<comment type="caution">
    <text evidence="2">The sequence shown here is derived from an EMBL/GenBank/DDBJ whole genome shotgun (WGS) entry which is preliminary data.</text>
</comment>
<gene>
    <name evidence="2" type="ORF">FSZ31_03770</name>
</gene>
<dbReference type="RefSeq" id="WP_147121692.1">
    <property type="nucleotide sequence ID" value="NZ_VOPY01000001.1"/>
</dbReference>
<accession>A0A5C6USX0</accession>